<keyword evidence="3" id="KW-1185">Reference proteome</keyword>
<comment type="cofactor">
    <cofactor evidence="1">
        <name>Mg(2+)</name>
        <dbReference type="ChEBI" id="CHEBI:18420"/>
    </cofactor>
    <cofactor evidence="1">
        <name>Mn(2+)</name>
        <dbReference type="ChEBI" id="CHEBI:29035"/>
    </cofactor>
</comment>
<dbReference type="OrthoDB" id="76364at2759"/>
<sequence>MNSEADESPVSLGDKADLLPDATPGLLYCQRFLFILDHVSNEPCFASLFSRGDGDCIASFINMTGETPRELMRSRNLADTLSKSISKLPEIVQIENISSTTYFELCNLRHHLDYLTLKSKFTQAYEQFQKHLHLVTAVIENSSLHRHDLPRFLRRYSPPNLALRLIRIGVNVCERLRKYHESVKLILIALSSDFLTNIGSSSLCFFIKRLLLDQGTHCRDPVTCLKKVQSLLHVLQGLHPRHRLEIQIQIGRLIGEKSDNALSHFWLYTDASSRSLNRNGNSSLKEITDSAMLDSITALRNELLPQLKCAPVVNLLAPIPGLSADLGARRPVYLWVELEEDVTKNESKTSILEVENWALKHYLHNEKFEKGLHAESRICTTLFALLFYDLLFGVDRADAFYSMLQTAPLDLFAGEFYTSHRDLIESRLEMISSAKRSLQTSETESLATDPISQMLVETWTKHKDEYCIGACWNLFPAGENDVVASFKLVVLDAPLSWLCPLGEAKDGALLPLLSLSFLNTGVILVSGAPIGGVYLPSPDQ</sequence>
<dbReference type="InterPro" id="IPR033315">
    <property type="entry name" value="Fan1-like"/>
</dbReference>
<dbReference type="STRING" id="6205.A0A158RE49"/>
<comment type="function">
    <text evidence="1">Nuclease required for the repair of DNA interstrand cross-links (ICL). Acts as a 5'-3' exonuclease that anchors at a cut end of DNA and cleaves DNA successively at every third nucleotide, allowing to excise an ICL from one strand through flanking incisions.</text>
</comment>
<proteinExistence type="inferred from homology"/>
<reference evidence="4" key="1">
    <citation type="submission" date="2016-04" db="UniProtKB">
        <authorList>
            <consortium name="WormBaseParasite"/>
        </authorList>
    </citation>
    <scope>IDENTIFICATION</scope>
</reference>
<dbReference type="GO" id="GO:0008409">
    <property type="term" value="F:5'-3' exonuclease activity"/>
    <property type="evidence" value="ECO:0007669"/>
    <property type="project" value="TreeGrafter"/>
</dbReference>
<keyword evidence="1" id="KW-0234">DNA repair</keyword>
<protein>
    <recommendedName>
        <fullName evidence="1">Fanconi-associated nuclease</fullName>
        <ecNumber evidence="1">3.1.4.1</ecNumber>
    </recommendedName>
</protein>
<keyword evidence="1" id="KW-0479">Metal-binding</keyword>
<keyword evidence="1" id="KW-0460">Magnesium</keyword>
<dbReference type="GO" id="GO:0036297">
    <property type="term" value="P:interstrand cross-link repair"/>
    <property type="evidence" value="ECO:0007669"/>
    <property type="project" value="InterPro"/>
</dbReference>
<organism evidence="4">
    <name type="scientific">Hydatigena taeniaeformis</name>
    <name type="common">Feline tapeworm</name>
    <name type="synonym">Taenia taeniaeformis</name>
    <dbReference type="NCBI Taxonomy" id="6205"/>
    <lineage>
        <taxon>Eukaryota</taxon>
        <taxon>Metazoa</taxon>
        <taxon>Spiralia</taxon>
        <taxon>Lophotrochozoa</taxon>
        <taxon>Platyhelminthes</taxon>
        <taxon>Cestoda</taxon>
        <taxon>Eucestoda</taxon>
        <taxon>Cyclophyllidea</taxon>
        <taxon>Taeniidae</taxon>
        <taxon>Hydatigera</taxon>
    </lineage>
</organism>
<dbReference type="Proteomes" id="UP000274429">
    <property type="component" value="Unassembled WGS sequence"/>
</dbReference>
<dbReference type="PANTHER" id="PTHR15749:SF4">
    <property type="entry name" value="FANCONI-ASSOCIATED NUCLEASE 1"/>
    <property type="match status" value="1"/>
</dbReference>
<name>A0A158RE49_HYDTA</name>
<evidence type="ECO:0000313" key="2">
    <source>
        <dbReference type="EMBL" id="VDM30852.1"/>
    </source>
</evidence>
<dbReference type="GO" id="GO:0004528">
    <property type="term" value="F:phosphodiesterase I activity"/>
    <property type="evidence" value="ECO:0007669"/>
    <property type="project" value="UniProtKB-EC"/>
</dbReference>
<accession>A0A158RE49</accession>
<reference evidence="2 3" key="2">
    <citation type="submission" date="2018-11" db="EMBL/GenBank/DDBJ databases">
        <authorList>
            <consortium name="Pathogen Informatics"/>
        </authorList>
    </citation>
    <scope>NUCLEOTIDE SEQUENCE [LARGE SCALE GENOMIC DNA]</scope>
</reference>
<dbReference type="WBParaSite" id="TTAC_0000663301-mRNA-1">
    <property type="protein sequence ID" value="TTAC_0000663301-mRNA-1"/>
    <property type="gene ID" value="TTAC_0000663301"/>
</dbReference>
<comment type="similarity">
    <text evidence="1">Belongs to the FAN1 family.</text>
</comment>
<dbReference type="EMBL" id="UYWX01020311">
    <property type="protein sequence ID" value="VDM30852.1"/>
    <property type="molecule type" value="Genomic_DNA"/>
</dbReference>
<keyword evidence="1" id="KW-0464">Manganese</keyword>
<keyword evidence="1" id="KW-0378">Hydrolase</keyword>
<keyword evidence="1" id="KW-0539">Nucleus</keyword>
<dbReference type="AlphaFoldDB" id="A0A158RE49"/>
<gene>
    <name evidence="2" type="ORF">TTAC_LOCUS6618</name>
</gene>
<evidence type="ECO:0000256" key="1">
    <source>
        <dbReference type="RuleBase" id="RU365033"/>
    </source>
</evidence>
<comment type="subcellular location">
    <subcellularLocation>
        <location evidence="1">Nucleus</location>
    </subcellularLocation>
</comment>
<keyword evidence="1" id="KW-0227">DNA damage</keyword>
<dbReference type="GO" id="GO:0017108">
    <property type="term" value="F:5'-flap endonuclease activity"/>
    <property type="evidence" value="ECO:0007669"/>
    <property type="project" value="TreeGrafter"/>
</dbReference>
<dbReference type="EC" id="3.1.4.1" evidence="1"/>
<evidence type="ECO:0000313" key="3">
    <source>
        <dbReference type="Proteomes" id="UP000274429"/>
    </source>
</evidence>
<dbReference type="PANTHER" id="PTHR15749">
    <property type="entry name" value="FANCONI-ASSOCIATED NUCLEASE 1"/>
    <property type="match status" value="1"/>
</dbReference>
<evidence type="ECO:0000313" key="4">
    <source>
        <dbReference type="WBParaSite" id="TTAC_0000663301-mRNA-1"/>
    </source>
</evidence>
<keyword evidence="1" id="KW-0540">Nuclease</keyword>
<dbReference type="GO" id="GO:0005634">
    <property type="term" value="C:nucleus"/>
    <property type="evidence" value="ECO:0007669"/>
    <property type="project" value="UniProtKB-SubCell"/>
</dbReference>
<dbReference type="GO" id="GO:0070336">
    <property type="term" value="F:flap-structured DNA binding"/>
    <property type="evidence" value="ECO:0007669"/>
    <property type="project" value="TreeGrafter"/>
</dbReference>
<dbReference type="GO" id="GO:0046872">
    <property type="term" value="F:metal ion binding"/>
    <property type="evidence" value="ECO:0007669"/>
    <property type="project" value="UniProtKB-KW"/>
</dbReference>
<comment type="catalytic activity">
    <reaction evidence="1">
        <text>Hydrolytically removes 5'-nucleotides successively from the 3'-hydroxy termini of 3'-hydroxy-terminated oligonucleotides.</text>
        <dbReference type="EC" id="3.1.4.1"/>
    </reaction>
</comment>